<dbReference type="RefSeq" id="WP_241937918.1">
    <property type="nucleotide sequence ID" value="NZ_JALBGC010000006.1"/>
</dbReference>
<reference evidence="1" key="1">
    <citation type="submission" date="2022-03" db="EMBL/GenBank/DDBJ databases">
        <title>Bacterial whole genome sequence for Hymenobacter sp. DH14.</title>
        <authorList>
            <person name="Le V."/>
        </authorList>
    </citation>
    <scope>NUCLEOTIDE SEQUENCE</scope>
    <source>
        <strain evidence="1">DH14</strain>
    </source>
</reference>
<accession>A0A9X1VIB1</accession>
<organism evidence="1 2">
    <name type="scientific">Hymenobacter cyanobacteriorum</name>
    <dbReference type="NCBI Taxonomy" id="2926463"/>
    <lineage>
        <taxon>Bacteria</taxon>
        <taxon>Pseudomonadati</taxon>
        <taxon>Bacteroidota</taxon>
        <taxon>Cytophagia</taxon>
        <taxon>Cytophagales</taxon>
        <taxon>Hymenobacteraceae</taxon>
        <taxon>Hymenobacter</taxon>
    </lineage>
</organism>
<dbReference type="AlphaFoldDB" id="A0A9X1VIB1"/>
<protein>
    <submittedName>
        <fullName evidence="1">Uncharacterized protein</fullName>
    </submittedName>
</protein>
<dbReference type="EMBL" id="JALBGC010000006">
    <property type="protein sequence ID" value="MCI1189704.1"/>
    <property type="molecule type" value="Genomic_DNA"/>
</dbReference>
<dbReference type="Proteomes" id="UP001139193">
    <property type="component" value="Unassembled WGS sequence"/>
</dbReference>
<sequence>MRKLLILAIIVIFLYSSWAPVWGSAAATRGLVIYGMSRCWRPFQPGDASNRNPYNPCERYKPF</sequence>
<proteinExistence type="predicted"/>
<comment type="caution">
    <text evidence="1">The sequence shown here is derived from an EMBL/GenBank/DDBJ whole genome shotgun (WGS) entry which is preliminary data.</text>
</comment>
<gene>
    <name evidence="1" type="ORF">MON38_19960</name>
</gene>
<evidence type="ECO:0000313" key="1">
    <source>
        <dbReference type="EMBL" id="MCI1189704.1"/>
    </source>
</evidence>
<keyword evidence="2" id="KW-1185">Reference proteome</keyword>
<name>A0A9X1VIB1_9BACT</name>
<evidence type="ECO:0000313" key="2">
    <source>
        <dbReference type="Proteomes" id="UP001139193"/>
    </source>
</evidence>